<dbReference type="Proteomes" id="UP000281406">
    <property type="component" value="Unassembled WGS sequence"/>
</dbReference>
<dbReference type="EMBL" id="RJVU01052173">
    <property type="protein sequence ID" value="ROL41095.1"/>
    <property type="molecule type" value="Genomic_DNA"/>
</dbReference>
<evidence type="ECO:0000313" key="1">
    <source>
        <dbReference type="EMBL" id="ROL41095.1"/>
    </source>
</evidence>
<evidence type="ECO:0000313" key="2">
    <source>
        <dbReference type="Proteomes" id="UP000281406"/>
    </source>
</evidence>
<sequence>MERNLRTRSVSQAACPLEQKHQTRRHNNLQWHCGCRLMPAEGNGRLKRLILGACVRTQVNQFSGLFRLRARHVDFADITVRAQEDRAMWAGDGRPGHVYAGNRGTVCLRLAMERVAPCVLLLNLENQMP</sequence>
<protein>
    <submittedName>
        <fullName evidence="1">Uncharacterized protein</fullName>
    </submittedName>
</protein>
<reference evidence="1 2" key="1">
    <citation type="submission" date="2018-10" db="EMBL/GenBank/DDBJ databases">
        <title>Genome assembly for a Yunnan-Guizhou Plateau 3E fish, Anabarilius grahami (Regan), and its evolutionary and genetic applications.</title>
        <authorList>
            <person name="Jiang W."/>
        </authorList>
    </citation>
    <scope>NUCLEOTIDE SEQUENCE [LARGE SCALE GENOMIC DNA]</scope>
    <source>
        <strain evidence="1">AG-KIZ</strain>
        <tissue evidence="1">Muscle</tissue>
    </source>
</reference>
<name>A0A3N0Y4G5_ANAGA</name>
<organism evidence="1 2">
    <name type="scientific">Anabarilius grahami</name>
    <name type="common">Kanglang fish</name>
    <name type="synonym">Barilius grahami</name>
    <dbReference type="NCBI Taxonomy" id="495550"/>
    <lineage>
        <taxon>Eukaryota</taxon>
        <taxon>Metazoa</taxon>
        <taxon>Chordata</taxon>
        <taxon>Craniata</taxon>
        <taxon>Vertebrata</taxon>
        <taxon>Euteleostomi</taxon>
        <taxon>Actinopterygii</taxon>
        <taxon>Neopterygii</taxon>
        <taxon>Teleostei</taxon>
        <taxon>Ostariophysi</taxon>
        <taxon>Cypriniformes</taxon>
        <taxon>Xenocyprididae</taxon>
        <taxon>Xenocypridinae</taxon>
        <taxon>Xenocypridinae incertae sedis</taxon>
        <taxon>Anabarilius</taxon>
    </lineage>
</organism>
<proteinExistence type="predicted"/>
<accession>A0A3N0Y4G5</accession>
<keyword evidence="2" id="KW-1185">Reference proteome</keyword>
<dbReference type="AlphaFoldDB" id="A0A3N0Y4G5"/>
<gene>
    <name evidence="1" type="ORF">DPX16_2595</name>
</gene>
<comment type="caution">
    <text evidence="1">The sequence shown here is derived from an EMBL/GenBank/DDBJ whole genome shotgun (WGS) entry which is preliminary data.</text>
</comment>